<reference evidence="2" key="1">
    <citation type="submission" date="2020-05" db="EMBL/GenBank/DDBJ databases">
        <authorList>
            <person name="Chiriac C."/>
            <person name="Salcher M."/>
            <person name="Ghai R."/>
            <person name="Kavagutti S V."/>
        </authorList>
    </citation>
    <scope>NUCLEOTIDE SEQUENCE</scope>
</reference>
<dbReference type="EMBL" id="CAFBMK010000044">
    <property type="protein sequence ID" value="CAB4908281.1"/>
    <property type="molecule type" value="Genomic_DNA"/>
</dbReference>
<feature type="domain" description="DSBA-like thioredoxin" evidence="1">
    <location>
        <begin position="3"/>
        <end position="204"/>
    </location>
</feature>
<dbReference type="GO" id="GO:0016491">
    <property type="term" value="F:oxidoreductase activity"/>
    <property type="evidence" value="ECO:0007669"/>
    <property type="project" value="InterPro"/>
</dbReference>
<proteinExistence type="predicted"/>
<gene>
    <name evidence="2" type="ORF">UFOPK3564_01050</name>
</gene>
<dbReference type="Pfam" id="PF01323">
    <property type="entry name" value="DSBA"/>
    <property type="match status" value="1"/>
</dbReference>
<name>A0A6J7GIT7_9ZZZZ</name>
<protein>
    <submittedName>
        <fullName evidence="2">Unannotated protein</fullName>
    </submittedName>
</protein>
<dbReference type="AlphaFoldDB" id="A0A6J7GIT7"/>
<organism evidence="2">
    <name type="scientific">freshwater metagenome</name>
    <dbReference type="NCBI Taxonomy" id="449393"/>
    <lineage>
        <taxon>unclassified sequences</taxon>
        <taxon>metagenomes</taxon>
        <taxon>ecological metagenomes</taxon>
    </lineage>
</organism>
<evidence type="ECO:0000259" key="1">
    <source>
        <dbReference type="Pfam" id="PF01323"/>
    </source>
</evidence>
<dbReference type="InterPro" id="IPR036249">
    <property type="entry name" value="Thioredoxin-like_sf"/>
</dbReference>
<sequence>MKVEIWSDVACPFCYIGKRSFEDALSRFEHRDEVQVEWRSFQLDPSMPAAVEGGLDVLLARKYGRTPEEARGMNERVSAMASEVGLHYRLDRARPGNTRDAHRVLHLARAHGLQDELNERLLQAYFVEGELLSDGPTLVRLGVEVGLDRADVERVLAGEEYADAVEGEGDEAHDLGLGGVPAFVLDRRMLVTGAQPADALLGALRQAWEQAPAT</sequence>
<accession>A0A6J7GIT7</accession>
<dbReference type="PANTHER" id="PTHR13887:SF41">
    <property type="entry name" value="THIOREDOXIN SUPERFAMILY PROTEIN"/>
    <property type="match status" value="1"/>
</dbReference>
<dbReference type="InterPro" id="IPR001853">
    <property type="entry name" value="DSBA-like_thioredoxin_dom"/>
</dbReference>
<dbReference type="PANTHER" id="PTHR13887">
    <property type="entry name" value="GLUTATHIONE S-TRANSFERASE KAPPA"/>
    <property type="match status" value="1"/>
</dbReference>
<dbReference type="Gene3D" id="3.40.30.10">
    <property type="entry name" value="Glutaredoxin"/>
    <property type="match status" value="1"/>
</dbReference>
<dbReference type="CDD" id="cd03024">
    <property type="entry name" value="DsbA_FrnE"/>
    <property type="match status" value="1"/>
</dbReference>
<dbReference type="SUPFAM" id="SSF52833">
    <property type="entry name" value="Thioredoxin-like"/>
    <property type="match status" value="1"/>
</dbReference>
<evidence type="ECO:0000313" key="2">
    <source>
        <dbReference type="EMBL" id="CAB4908281.1"/>
    </source>
</evidence>